<gene>
    <name evidence="3" type="primary">RPP8L4</name>
    <name evidence="3" type="ORF">CFIMG_001283RA</name>
</gene>
<evidence type="ECO:0000256" key="1">
    <source>
        <dbReference type="SAM" id="MobiDB-lite"/>
    </source>
</evidence>
<evidence type="ECO:0000259" key="2">
    <source>
        <dbReference type="Pfam" id="PF00931"/>
    </source>
</evidence>
<dbReference type="InterPro" id="IPR027417">
    <property type="entry name" value="P-loop_NTPase"/>
</dbReference>
<feature type="compositionally biased region" description="Polar residues" evidence="1">
    <location>
        <begin position="30"/>
        <end position="43"/>
    </location>
</feature>
<dbReference type="Proteomes" id="UP000222788">
    <property type="component" value="Unassembled WGS sequence"/>
</dbReference>
<dbReference type="PANTHER" id="PTHR35205:SF1">
    <property type="entry name" value="ZU5 DOMAIN-CONTAINING PROTEIN"/>
    <property type="match status" value="1"/>
</dbReference>
<dbReference type="STRING" id="1035309.A0A2C5XBY3"/>
<dbReference type="Gene3D" id="3.40.50.300">
    <property type="entry name" value="P-loop containing nucleotide triphosphate hydrolases"/>
    <property type="match status" value="1"/>
</dbReference>
<keyword evidence="4" id="KW-1185">Reference proteome</keyword>
<dbReference type="OrthoDB" id="5086500at2759"/>
<feature type="region of interest" description="Disordered" evidence="1">
    <location>
        <begin position="1"/>
        <end position="61"/>
    </location>
</feature>
<comment type="caution">
    <text evidence="3">The sequence shown here is derived from an EMBL/GenBank/DDBJ whole genome shotgun (WGS) entry which is preliminary data.</text>
</comment>
<dbReference type="GO" id="GO:0043531">
    <property type="term" value="F:ADP binding"/>
    <property type="evidence" value="ECO:0007669"/>
    <property type="project" value="InterPro"/>
</dbReference>
<name>A0A2C5XBY3_9PEZI</name>
<reference evidence="3 4" key="1">
    <citation type="journal article" date="2013" name="Fungal Biol.">
        <title>Analysis of microsatellite markers in the genome of the plant pathogen Ceratocystis fimbriata.</title>
        <authorList>
            <person name="Simpson M.C."/>
            <person name="Wilken P.M."/>
            <person name="Coetzee M.P."/>
            <person name="Wingfield M.J."/>
            <person name="Wingfield B.D."/>
        </authorList>
    </citation>
    <scope>NUCLEOTIDE SEQUENCE [LARGE SCALE GENOMIC DNA]</scope>
    <source>
        <strain evidence="3 4">CBS 114723</strain>
    </source>
</reference>
<dbReference type="InterPro" id="IPR002182">
    <property type="entry name" value="NB-ARC"/>
</dbReference>
<evidence type="ECO:0000313" key="4">
    <source>
        <dbReference type="Proteomes" id="UP000222788"/>
    </source>
</evidence>
<dbReference type="Pfam" id="PF00931">
    <property type="entry name" value="NB-ARC"/>
    <property type="match status" value="1"/>
</dbReference>
<organism evidence="3 4">
    <name type="scientific">Ceratocystis fimbriata CBS 114723</name>
    <dbReference type="NCBI Taxonomy" id="1035309"/>
    <lineage>
        <taxon>Eukaryota</taxon>
        <taxon>Fungi</taxon>
        <taxon>Dikarya</taxon>
        <taxon>Ascomycota</taxon>
        <taxon>Pezizomycotina</taxon>
        <taxon>Sordariomycetes</taxon>
        <taxon>Hypocreomycetidae</taxon>
        <taxon>Microascales</taxon>
        <taxon>Ceratocystidaceae</taxon>
        <taxon>Ceratocystis</taxon>
    </lineage>
</organism>
<protein>
    <submittedName>
        <fullName evidence="3">Putative disease resistance RPP8-like protein 4</fullName>
    </submittedName>
</protein>
<proteinExistence type="predicted"/>
<dbReference type="AlphaFoldDB" id="A0A2C5XBY3"/>
<dbReference type="EMBL" id="APWK03000016">
    <property type="protein sequence ID" value="PHH55005.1"/>
    <property type="molecule type" value="Genomic_DNA"/>
</dbReference>
<feature type="compositionally biased region" description="Polar residues" evidence="1">
    <location>
        <begin position="1"/>
        <end position="23"/>
    </location>
</feature>
<evidence type="ECO:0000313" key="3">
    <source>
        <dbReference type="EMBL" id="PHH55005.1"/>
    </source>
</evidence>
<feature type="compositionally biased region" description="Pro residues" evidence="1">
    <location>
        <begin position="51"/>
        <end position="61"/>
    </location>
</feature>
<sequence>MNSPSYSSIDLQSEDMSPTTPTQIPVGMFASTSAESSPRTSMDTSTDTPLWTPPWTPSRTPSPVPPSIHYIPFSENPFFVGREEILSTINNRLFTSTGFQNVALMGLGGIGKTQVALSFAHWVKKTKPDYSVIWLTVTSMADFHNSCQKLVEHLGIQDANHQDPKMLVRHYLETDQSGKWLLVLDSFDDASLFYAIPTQDRICHFLPQSENGRVLLTTRSKTVACVAVRSRASTIKLDEMAPEESAALFLRSPNINAQVHTSDLINDLVEELGHIPLAIMQAADYMSARNISISEYLQLFRSRETDRIALLEYNHVDETYHSPSQGAVATAWRSTLEQIRKESADAVALLEFIAQIDSKSIPKSIFPQFETELDMIEATGMLLQHSLLSKLKAPGLFDMPILVHCVVQQWCKSLGNSEKQRLAVLEHMIRVFPDIRRKDPELWQQYLPHARHVVKRDKAISRDACTLESRIAQCLLEDGKTGEAAGIS</sequence>
<reference evidence="3 4" key="2">
    <citation type="journal article" date="2013" name="IMA Fungus">
        <title>IMA Genome-F 1: Ceratocystis fimbriata: Draft nuclear genome sequence for the plant pathogen, Ceratocystis fimbriata.</title>
        <authorList>
            <person name="Wilken P.M."/>
            <person name="Steenkamp E.T."/>
            <person name="Wingfield M.J."/>
            <person name="de Beer Z.W."/>
            <person name="Wingfield B.D."/>
        </authorList>
    </citation>
    <scope>NUCLEOTIDE SEQUENCE [LARGE SCALE GENOMIC DNA]</scope>
    <source>
        <strain evidence="3 4">CBS 114723</strain>
    </source>
</reference>
<dbReference type="PANTHER" id="PTHR35205">
    <property type="entry name" value="NB-ARC AND TPR DOMAIN PROTEIN"/>
    <property type="match status" value="1"/>
</dbReference>
<dbReference type="SUPFAM" id="SSF52540">
    <property type="entry name" value="P-loop containing nucleoside triphosphate hydrolases"/>
    <property type="match status" value="1"/>
</dbReference>
<feature type="domain" description="NB-ARC" evidence="2">
    <location>
        <begin position="83"/>
        <end position="249"/>
    </location>
</feature>
<accession>A0A2C5XBY3</accession>